<feature type="region of interest" description="Disordered" evidence="1">
    <location>
        <begin position="1"/>
        <end position="21"/>
    </location>
</feature>
<sequence length="155" mass="17898">MEGSSSSSRYGYLKRQKRPHQADTRMVRIGLRHFLFNIKAAETDRCSCDEGSQTPKHILKQCPGYIIPRIKLREQLWAVVIKEMDDNKIISNPQTTRYVVKIMRQTGLLQQFQQVDIEEDDDEEPIGLAAIELGLEHDGYQPVTIDKAVKRETQQ</sequence>
<reference evidence="2" key="1">
    <citation type="journal article" date="2014" name="Nat. Commun.">
        <title>Multiple recent horizontal transfers of a large genomic region in cheese making fungi.</title>
        <authorList>
            <person name="Cheeseman K."/>
            <person name="Ropars J."/>
            <person name="Renault P."/>
            <person name="Dupont J."/>
            <person name="Gouzy J."/>
            <person name="Branca A."/>
            <person name="Abraham A.L."/>
            <person name="Ceppi M."/>
            <person name="Conseiller E."/>
            <person name="Debuchy R."/>
            <person name="Malagnac F."/>
            <person name="Goarin A."/>
            <person name="Silar P."/>
            <person name="Lacoste S."/>
            <person name="Sallet E."/>
            <person name="Bensimon A."/>
            <person name="Giraud T."/>
            <person name="Brygoo Y."/>
        </authorList>
    </citation>
    <scope>NUCLEOTIDE SEQUENCE [LARGE SCALE GENOMIC DNA]</scope>
    <source>
        <strain evidence="2">FM164</strain>
    </source>
</reference>
<evidence type="ECO:0000313" key="2">
    <source>
        <dbReference type="EMBL" id="CDM36843.1"/>
    </source>
</evidence>
<name>W6QJ70_PENRF</name>
<proteinExistence type="predicted"/>
<dbReference type="AlphaFoldDB" id="W6QJ70"/>
<evidence type="ECO:0000313" key="3">
    <source>
        <dbReference type="Proteomes" id="UP000030686"/>
    </source>
</evidence>
<dbReference type="OMA" id="HQADTRM"/>
<dbReference type="EMBL" id="HG792019">
    <property type="protein sequence ID" value="CDM36843.1"/>
    <property type="molecule type" value="Genomic_DNA"/>
</dbReference>
<protein>
    <submittedName>
        <fullName evidence="2">Uncharacterized protein</fullName>
    </submittedName>
</protein>
<dbReference type="STRING" id="1365484.W6QJ70"/>
<keyword evidence="3" id="KW-1185">Reference proteome</keyword>
<organism evidence="2 3">
    <name type="scientific">Penicillium roqueforti (strain FM164)</name>
    <dbReference type="NCBI Taxonomy" id="1365484"/>
    <lineage>
        <taxon>Eukaryota</taxon>
        <taxon>Fungi</taxon>
        <taxon>Dikarya</taxon>
        <taxon>Ascomycota</taxon>
        <taxon>Pezizomycotina</taxon>
        <taxon>Eurotiomycetes</taxon>
        <taxon>Eurotiomycetidae</taxon>
        <taxon>Eurotiales</taxon>
        <taxon>Aspergillaceae</taxon>
        <taxon>Penicillium</taxon>
    </lineage>
</organism>
<dbReference type="OrthoDB" id="4368687at2759"/>
<evidence type="ECO:0000256" key="1">
    <source>
        <dbReference type="SAM" id="MobiDB-lite"/>
    </source>
</evidence>
<accession>W6QJ70</accession>
<dbReference type="Proteomes" id="UP000030686">
    <property type="component" value="Unassembled WGS sequence"/>
</dbReference>
<gene>
    <name evidence="2" type="ORF">PROQFM164_S05g000676</name>
</gene>